<dbReference type="RefSeq" id="XP_018017774.2">
    <property type="nucleotide sequence ID" value="XM_018162285.2"/>
</dbReference>
<dbReference type="GO" id="GO:0016020">
    <property type="term" value="C:membrane"/>
    <property type="evidence" value="ECO:0007669"/>
    <property type="project" value="InterPro"/>
</dbReference>
<accession>A0A8B7NVH1</accession>
<dbReference type="Proteomes" id="UP000694843">
    <property type="component" value="Unplaced"/>
</dbReference>
<dbReference type="InterPro" id="IPR036719">
    <property type="entry name" value="Neuro-gated_channel_TM_sf"/>
</dbReference>
<dbReference type="OrthoDB" id="6379185at2759"/>
<evidence type="ECO:0000256" key="1">
    <source>
        <dbReference type="SAM" id="Phobius"/>
    </source>
</evidence>
<name>A0A8B7NVH1_HYAAZ</name>
<gene>
    <name evidence="4" type="primary">LOC108674344</name>
</gene>
<sequence length="164" mass="18385">MVALTAMLVQTTFFTQVGDHLPRTSYLKLIDVWCVLCIAMLFCIILCLVIINHHVVRAERASVKKRPSLRDEPKKNGRNKRLSGIKTRKYSSEVRDLGEVLGSQHALKVCWRHDDVSDVPGAGMRDEEFDAGAAMAYKLNRFACWLFVGLMTALVMGFSAVALN</sequence>
<dbReference type="Pfam" id="PF02932">
    <property type="entry name" value="Neur_chan_memb"/>
    <property type="match status" value="1"/>
</dbReference>
<feature type="domain" description="Neurotransmitter-gated ion-channel transmembrane" evidence="2">
    <location>
        <begin position="3"/>
        <end position="64"/>
    </location>
</feature>
<feature type="transmembrane region" description="Helical" evidence="1">
    <location>
        <begin position="142"/>
        <end position="163"/>
    </location>
</feature>
<reference evidence="4" key="1">
    <citation type="submission" date="2025-08" db="UniProtKB">
        <authorList>
            <consortium name="RefSeq"/>
        </authorList>
    </citation>
    <scope>IDENTIFICATION</scope>
    <source>
        <tissue evidence="4">Whole organism</tissue>
    </source>
</reference>
<dbReference type="Gene3D" id="1.20.58.390">
    <property type="entry name" value="Neurotransmitter-gated ion-channel transmembrane domain"/>
    <property type="match status" value="1"/>
</dbReference>
<dbReference type="InterPro" id="IPR038050">
    <property type="entry name" value="Neuro_actylchol_rec"/>
</dbReference>
<protein>
    <submittedName>
        <fullName evidence="4">Acetylcholine-gated chloride channel subunit acc-3-like</fullName>
    </submittedName>
</protein>
<organism evidence="3 4">
    <name type="scientific">Hyalella azteca</name>
    <name type="common">Amphipod</name>
    <dbReference type="NCBI Taxonomy" id="294128"/>
    <lineage>
        <taxon>Eukaryota</taxon>
        <taxon>Metazoa</taxon>
        <taxon>Ecdysozoa</taxon>
        <taxon>Arthropoda</taxon>
        <taxon>Crustacea</taxon>
        <taxon>Multicrustacea</taxon>
        <taxon>Malacostraca</taxon>
        <taxon>Eumalacostraca</taxon>
        <taxon>Peracarida</taxon>
        <taxon>Amphipoda</taxon>
        <taxon>Senticaudata</taxon>
        <taxon>Talitrida</taxon>
        <taxon>Talitroidea</taxon>
        <taxon>Hyalellidae</taxon>
        <taxon>Hyalella</taxon>
    </lineage>
</organism>
<dbReference type="GeneID" id="108674344"/>
<keyword evidence="1" id="KW-0472">Membrane</keyword>
<keyword evidence="1" id="KW-1133">Transmembrane helix</keyword>
<keyword evidence="1" id="KW-0812">Transmembrane</keyword>
<dbReference type="GO" id="GO:0006811">
    <property type="term" value="P:monoatomic ion transport"/>
    <property type="evidence" value="ECO:0007669"/>
    <property type="project" value="InterPro"/>
</dbReference>
<keyword evidence="3" id="KW-1185">Reference proteome</keyword>
<evidence type="ECO:0000259" key="2">
    <source>
        <dbReference type="Pfam" id="PF02932"/>
    </source>
</evidence>
<proteinExistence type="predicted"/>
<feature type="transmembrane region" description="Helical" evidence="1">
    <location>
        <begin position="30"/>
        <end position="51"/>
    </location>
</feature>
<evidence type="ECO:0000313" key="4">
    <source>
        <dbReference type="RefSeq" id="XP_018017774.2"/>
    </source>
</evidence>
<dbReference type="InterPro" id="IPR006029">
    <property type="entry name" value="Neurotrans-gated_channel_TM"/>
</dbReference>
<evidence type="ECO:0000313" key="3">
    <source>
        <dbReference type="Proteomes" id="UP000694843"/>
    </source>
</evidence>
<dbReference type="AlphaFoldDB" id="A0A8B7NVH1"/>
<dbReference type="SUPFAM" id="SSF90112">
    <property type="entry name" value="Neurotransmitter-gated ion-channel transmembrane pore"/>
    <property type="match status" value="1"/>
</dbReference>
<dbReference type="KEGG" id="hazt:108674344"/>